<name>A0ABR9MNR0_9PROT</name>
<comment type="caution">
    <text evidence="4">The sequence shown here is derived from an EMBL/GenBank/DDBJ whole genome shotgun (WGS) entry which is preliminary data.</text>
</comment>
<proteinExistence type="predicted"/>
<keyword evidence="1" id="KW-0808">Transferase</keyword>
<sequence length="149" mass="16523">MKSSDILIRAYEASDLATLSAIWLEASQQVHSFLGDERLRQQQKLVESAYLPDSETWVATRNAEPVGFIGLIDNFIGALFVAPDLQGLGVGRLLVAHAHKLRGELELEVYAANEGARAFYERLGFAEVYRKATDDEGLPFAAARMRLAR</sequence>
<dbReference type="EMBL" id="JADAQV010000001">
    <property type="protein sequence ID" value="MBE1723504.1"/>
    <property type="molecule type" value="Genomic_DNA"/>
</dbReference>
<dbReference type="Gene3D" id="3.40.630.30">
    <property type="match status" value="1"/>
</dbReference>
<dbReference type="PANTHER" id="PTHR43800">
    <property type="entry name" value="PEPTIDYL-LYSINE N-ACETYLTRANSFERASE YJAB"/>
    <property type="match status" value="1"/>
</dbReference>
<dbReference type="Pfam" id="PF13508">
    <property type="entry name" value="Acetyltransf_7"/>
    <property type="match status" value="1"/>
</dbReference>
<dbReference type="SUPFAM" id="SSF55729">
    <property type="entry name" value="Acyl-CoA N-acyltransferases (Nat)"/>
    <property type="match status" value="1"/>
</dbReference>
<gene>
    <name evidence="4" type="ORF">IGM82_03635</name>
</gene>
<feature type="domain" description="N-acetyltransferase" evidence="3">
    <location>
        <begin position="6"/>
        <end position="149"/>
    </location>
</feature>
<dbReference type="RefSeq" id="WP_192848279.1">
    <property type="nucleotide sequence ID" value="NZ_JADAQV010000001.1"/>
</dbReference>
<keyword evidence="2" id="KW-0012">Acyltransferase</keyword>
<evidence type="ECO:0000256" key="1">
    <source>
        <dbReference type="ARBA" id="ARBA00022679"/>
    </source>
</evidence>
<dbReference type="Proteomes" id="UP000599085">
    <property type="component" value="Unassembled WGS sequence"/>
</dbReference>
<dbReference type="InterPro" id="IPR016181">
    <property type="entry name" value="Acyl_CoA_acyltransferase"/>
</dbReference>
<evidence type="ECO:0000256" key="2">
    <source>
        <dbReference type="ARBA" id="ARBA00023315"/>
    </source>
</evidence>
<dbReference type="CDD" id="cd04301">
    <property type="entry name" value="NAT_SF"/>
    <property type="match status" value="1"/>
</dbReference>
<dbReference type="PROSITE" id="PS51186">
    <property type="entry name" value="GNAT"/>
    <property type="match status" value="1"/>
</dbReference>
<dbReference type="InterPro" id="IPR000182">
    <property type="entry name" value="GNAT_dom"/>
</dbReference>
<evidence type="ECO:0000313" key="5">
    <source>
        <dbReference type="Proteomes" id="UP000599085"/>
    </source>
</evidence>
<accession>A0ABR9MNR0</accession>
<reference evidence="4 5" key="1">
    <citation type="submission" date="2020-09" db="EMBL/GenBank/DDBJ databases">
        <title>Bombella mellium and Bombella favum sp. nov., two novel species isolated from honey of Apis mellifera.</title>
        <authorList>
            <person name="Hilgarth M."/>
            <person name="Redwitz J."/>
            <person name="Ehrmann M.A."/>
            <person name="Vogel R.F."/>
            <person name="Jakob F."/>
        </authorList>
    </citation>
    <scope>NUCLEOTIDE SEQUENCE [LARGE SCALE GENOMIC DNA]</scope>
    <source>
        <strain evidence="4 5">MRM1</strain>
    </source>
</reference>
<keyword evidence="5" id="KW-1185">Reference proteome</keyword>
<organism evidence="4 5">
    <name type="scientific">Bombella apis</name>
    <dbReference type="NCBI Taxonomy" id="1785988"/>
    <lineage>
        <taxon>Bacteria</taxon>
        <taxon>Pseudomonadati</taxon>
        <taxon>Pseudomonadota</taxon>
        <taxon>Alphaproteobacteria</taxon>
        <taxon>Acetobacterales</taxon>
        <taxon>Acetobacteraceae</taxon>
        <taxon>Bombella</taxon>
    </lineage>
</organism>
<dbReference type="PANTHER" id="PTHR43800:SF1">
    <property type="entry name" value="PEPTIDYL-LYSINE N-ACETYLTRANSFERASE YJAB"/>
    <property type="match status" value="1"/>
</dbReference>
<evidence type="ECO:0000313" key="4">
    <source>
        <dbReference type="EMBL" id="MBE1723504.1"/>
    </source>
</evidence>
<evidence type="ECO:0000259" key="3">
    <source>
        <dbReference type="PROSITE" id="PS51186"/>
    </source>
</evidence>
<protein>
    <submittedName>
        <fullName evidence="4">GNAT family N-acetyltransferase</fullName>
    </submittedName>
</protein>